<dbReference type="AlphaFoldDB" id="A0A7T1T364"/>
<dbReference type="Proteomes" id="UP000595046">
    <property type="component" value="Chromosome"/>
</dbReference>
<sequence>MPPEQPDPHEADSVPPPPSGYQLKAIVFDVNETLSDMTPLRDRFEQVGAPADLMPTWFAGVLRDGFALAAAGAYADFADIARDGIRTLLVALDGRGPDEADDAARHILEGMAELPPHPDVPGGVHALRRAGFRLVTMTNGSPDLTDGLLKRAGVRDQFDALLGVSGPRCWKPAPDAYRYAVRRAGVRPGEALLIAVHPWDVDGAQRAGLAGAWLRRGTAHYPETMSRPKWTAEDLEELAEALAERANGQSQGQG</sequence>
<dbReference type="NCBIfam" id="TIGR01428">
    <property type="entry name" value="HAD_type_II"/>
    <property type="match status" value="1"/>
</dbReference>
<dbReference type="PANTHER" id="PTHR43316">
    <property type="entry name" value="HYDROLASE, HALOACID DELAHOGENASE-RELATED"/>
    <property type="match status" value="1"/>
</dbReference>
<dbReference type="Pfam" id="PF00702">
    <property type="entry name" value="Hydrolase"/>
    <property type="match status" value="1"/>
</dbReference>
<accession>A0A7T1T364</accession>
<dbReference type="CDD" id="cd02588">
    <property type="entry name" value="HAD_L2-DEX"/>
    <property type="match status" value="1"/>
</dbReference>
<proteinExistence type="inferred from homology"/>
<dbReference type="NCBIfam" id="TIGR01493">
    <property type="entry name" value="HAD-SF-IA-v2"/>
    <property type="match status" value="1"/>
</dbReference>
<dbReference type="PRINTS" id="PR00413">
    <property type="entry name" value="HADHALOGNASE"/>
</dbReference>
<evidence type="ECO:0000256" key="2">
    <source>
        <dbReference type="ARBA" id="ARBA00022801"/>
    </source>
</evidence>
<gene>
    <name evidence="3" type="ORF">G4Z16_02875</name>
</gene>
<keyword evidence="4" id="KW-1185">Reference proteome</keyword>
<dbReference type="InterPro" id="IPR051540">
    <property type="entry name" value="S-2-haloacid_dehalogenase"/>
</dbReference>
<keyword evidence="2" id="KW-0378">Hydrolase</keyword>
<dbReference type="InterPro" id="IPR006439">
    <property type="entry name" value="HAD-SF_hydro_IA"/>
</dbReference>
<dbReference type="InterPro" id="IPR006328">
    <property type="entry name" value="2-HAD"/>
</dbReference>
<evidence type="ECO:0000313" key="3">
    <source>
        <dbReference type="EMBL" id="QPP05508.1"/>
    </source>
</evidence>
<dbReference type="InterPro" id="IPR036412">
    <property type="entry name" value="HAD-like_sf"/>
</dbReference>
<dbReference type="Gene3D" id="1.10.150.240">
    <property type="entry name" value="Putative phosphatase, domain 2"/>
    <property type="match status" value="1"/>
</dbReference>
<comment type="similarity">
    <text evidence="1">Belongs to the HAD-like hydrolase superfamily. S-2-haloalkanoic acid dehalogenase family.</text>
</comment>
<dbReference type="SFLD" id="SFLDG01129">
    <property type="entry name" value="C1.5:_HAD__Beta-PGM__Phosphata"/>
    <property type="match status" value="1"/>
</dbReference>
<reference evidence="4" key="1">
    <citation type="submission" date="2020-02" db="EMBL/GenBank/DDBJ databases">
        <title>Streptomyces sp. ASO4wet.</title>
        <authorList>
            <person name="Risdian C."/>
            <person name="Landwehr W."/>
            <person name="Schupp P."/>
            <person name="Wink J."/>
        </authorList>
    </citation>
    <scope>NUCLEOTIDE SEQUENCE [LARGE SCALE GENOMIC DNA]</scope>
    <source>
        <strain evidence="4">ASO4wet</strain>
    </source>
</reference>
<evidence type="ECO:0000313" key="4">
    <source>
        <dbReference type="Proteomes" id="UP000595046"/>
    </source>
</evidence>
<dbReference type="SFLD" id="SFLDS00003">
    <property type="entry name" value="Haloacid_Dehalogenase"/>
    <property type="match status" value="1"/>
</dbReference>
<dbReference type="KEGG" id="sbat:G4Z16_02875"/>
<dbReference type="PANTHER" id="PTHR43316:SF3">
    <property type="entry name" value="HALOACID DEHALOGENASE, TYPE II (AFU_ORTHOLOGUE AFUA_2G07750)-RELATED"/>
    <property type="match status" value="1"/>
</dbReference>
<dbReference type="SUPFAM" id="SSF56784">
    <property type="entry name" value="HAD-like"/>
    <property type="match status" value="1"/>
</dbReference>
<dbReference type="InterPro" id="IPR023198">
    <property type="entry name" value="PGP-like_dom2"/>
</dbReference>
<dbReference type="InterPro" id="IPR023214">
    <property type="entry name" value="HAD_sf"/>
</dbReference>
<organism evidence="3 4">
    <name type="scientific">Streptomyces bathyalis</name>
    <dbReference type="NCBI Taxonomy" id="2710756"/>
    <lineage>
        <taxon>Bacteria</taxon>
        <taxon>Bacillati</taxon>
        <taxon>Actinomycetota</taxon>
        <taxon>Actinomycetes</taxon>
        <taxon>Kitasatosporales</taxon>
        <taxon>Streptomycetaceae</taxon>
        <taxon>Streptomyces</taxon>
    </lineage>
</organism>
<name>A0A7T1T364_9ACTN</name>
<dbReference type="RefSeq" id="WP_197349019.1">
    <property type="nucleotide sequence ID" value="NZ_CP048882.1"/>
</dbReference>
<dbReference type="GO" id="GO:0019120">
    <property type="term" value="F:hydrolase activity, acting on acid halide bonds, in C-halide compounds"/>
    <property type="evidence" value="ECO:0007669"/>
    <property type="project" value="InterPro"/>
</dbReference>
<evidence type="ECO:0000256" key="1">
    <source>
        <dbReference type="ARBA" id="ARBA00008106"/>
    </source>
</evidence>
<protein>
    <submittedName>
        <fullName evidence="3">Haloacid dehalogenase type II</fullName>
    </submittedName>
</protein>
<dbReference type="Gene3D" id="3.40.50.1000">
    <property type="entry name" value="HAD superfamily/HAD-like"/>
    <property type="match status" value="1"/>
</dbReference>
<dbReference type="EMBL" id="CP048882">
    <property type="protein sequence ID" value="QPP05508.1"/>
    <property type="molecule type" value="Genomic_DNA"/>
</dbReference>